<comment type="caution">
    <text evidence="3">The sequence shown here is derived from an EMBL/GenBank/DDBJ whole genome shotgun (WGS) entry which is preliminary data.</text>
</comment>
<keyword evidence="2" id="KW-0812">Transmembrane</keyword>
<organism evidence="3 4">
    <name type="scientific">Hydnum rufescens UP504</name>
    <dbReference type="NCBI Taxonomy" id="1448309"/>
    <lineage>
        <taxon>Eukaryota</taxon>
        <taxon>Fungi</taxon>
        <taxon>Dikarya</taxon>
        <taxon>Basidiomycota</taxon>
        <taxon>Agaricomycotina</taxon>
        <taxon>Agaricomycetes</taxon>
        <taxon>Cantharellales</taxon>
        <taxon>Hydnaceae</taxon>
        <taxon>Hydnum</taxon>
    </lineage>
</organism>
<feature type="compositionally biased region" description="Polar residues" evidence="1">
    <location>
        <begin position="251"/>
        <end position="266"/>
    </location>
</feature>
<feature type="compositionally biased region" description="Basic residues" evidence="1">
    <location>
        <begin position="230"/>
        <end position="245"/>
    </location>
</feature>
<dbReference type="Proteomes" id="UP000886523">
    <property type="component" value="Unassembled WGS sequence"/>
</dbReference>
<keyword evidence="4" id="KW-1185">Reference proteome</keyword>
<evidence type="ECO:0000313" key="4">
    <source>
        <dbReference type="Proteomes" id="UP000886523"/>
    </source>
</evidence>
<dbReference type="EMBL" id="MU129161">
    <property type="protein sequence ID" value="KAF9505317.1"/>
    <property type="molecule type" value="Genomic_DNA"/>
</dbReference>
<keyword evidence="2" id="KW-1133">Transmembrane helix</keyword>
<evidence type="ECO:0000256" key="1">
    <source>
        <dbReference type="SAM" id="MobiDB-lite"/>
    </source>
</evidence>
<keyword evidence="2" id="KW-0472">Membrane</keyword>
<sequence>MPATDNIWYHTPAAVGLLLMYKTPQQEHSQGPRRIMDLRSHPQPDNLTATHPMALIPGWCAMKEEPTVPHTHCGGLLFPPRNLTRSQHRRSPRQNTDVCSHLKAQPRTPTMTTTVFSPTTKPHLPKEYIDKAQGDIWAHAQPHKNSMLDYLQYNDATHLPKYGVYDNAKRAAPAALLVLSSVFFSLLLSYYLGTSTARYPTRHPDPESARQRTRCRTTPAAAGVVSLRCMKPHPTRTQPRSKTKNGHAQPPATQSKNPTPEHNNGGNMVPHTRCSRCVVIPGPSPQTPATGETTGKAPSPLQKIMPETGWVTV</sequence>
<feature type="region of interest" description="Disordered" evidence="1">
    <location>
        <begin position="25"/>
        <end position="45"/>
    </location>
</feature>
<feature type="region of interest" description="Disordered" evidence="1">
    <location>
        <begin position="197"/>
        <end position="313"/>
    </location>
</feature>
<proteinExistence type="predicted"/>
<gene>
    <name evidence="3" type="ORF">BS47DRAFT_1368155</name>
</gene>
<name>A0A9P6AGA1_9AGAM</name>
<reference evidence="3" key="1">
    <citation type="journal article" date="2020" name="Nat. Commun.">
        <title>Large-scale genome sequencing of mycorrhizal fungi provides insights into the early evolution of symbiotic traits.</title>
        <authorList>
            <person name="Miyauchi S."/>
            <person name="Kiss E."/>
            <person name="Kuo A."/>
            <person name="Drula E."/>
            <person name="Kohler A."/>
            <person name="Sanchez-Garcia M."/>
            <person name="Morin E."/>
            <person name="Andreopoulos B."/>
            <person name="Barry K.W."/>
            <person name="Bonito G."/>
            <person name="Buee M."/>
            <person name="Carver A."/>
            <person name="Chen C."/>
            <person name="Cichocki N."/>
            <person name="Clum A."/>
            <person name="Culley D."/>
            <person name="Crous P.W."/>
            <person name="Fauchery L."/>
            <person name="Girlanda M."/>
            <person name="Hayes R.D."/>
            <person name="Keri Z."/>
            <person name="LaButti K."/>
            <person name="Lipzen A."/>
            <person name="Lombard V."/>
            <person name="Magnuson J."/>
            <person name="Maillard F."/>
            <person name="Murat C."/>
            <person name="Nolan M."/>
            <person name="Ohm R.A."/>
            <person name="Pangilinan J."/>
            <person name="Pereira M.F."/>
            <person name="Perotto S."/>
            <person name="Peter M."/>
            <person name="Pfister S."/>
            <person name="Riley R."/>
            <person name="Sitrit Y."/>
            <person name="Stielow J.B."/>
            <person name="Szollosi G."/>
            <person name="Zifcakova L."/>
            <person name="Stursova M."/>
            <person name="Spatafora J.W."/>
            <person name="Tedersoo L."/>
            <person name="Vaario L.M."/>
            <person name="Yamada A."/>
            <person name="Yan M."/>
            <person name="Wang P."/>
            <person name="Xu J."/>
            <person name="Bruns T."/>
            <person name="Baldrian P."/>
            <person name="Vilgalys R."/>
            <person name="Dunand C."/>
            <person name="Henrissat B."/>
            <person name="Grigoriev I.V."/>
            <person name="Hibbett D."/>
            <person name="Nagy L.G."/>
            <person name="Martin F.M."/>
        </authorList>
    </citation>
    <scope>NUCLEOTIDE SEQUENCE</scope>
    <source>
        <strain evidence="3">UP504</strain>
    </source>
</reference>
<accession>A0A9P6AGA1</accession>
<evidence type="ECO:0000256" key="2">
    <source>
        <dbReference type="SAM" id="Phobius"/>
    </source>
</evidence>
<protein>
    <submittedName>
        <fullName evidence="3">Uncharacterized protein</fullName>
    </submittedName>
</protein>
<evidence type="ECO:0000313" key="3">
    <source>
        <dbReference type="EMBL" id="KAF9505317.1"/>
    </source>
</evidence>
<dbReference type="AlphaFoldDB" id="A0A9P6AGA1"/>
<feature type="transmembrane region" description="Helical" evidence="2">
    <location>
        <begin position="171"/>
        <end position="192"/>
    </location>
</feature>